<feature type="compositionally biased region" description="Basic and acidic residues" evidence="3">
    <location>
        <begin position="633"/>
        <end position="647"/>
    </location>
</feature>
<dbReference type="Gene3D" id="1.10.506.10">
    <property type="entry name" value="GTPase Activation - p120gap, domain 1"/>
    <property type="match status" value="2"/>
</dbReference>
<feature type="compositionally biased region" description="Polar residues" evidence="3">
    <location>
        <begin position="648"/>
        <end position="661"/>
    </location>
</feature>
<feature type="compositionally biased region" description="Basic and acidic residues" evidence="3">
    <location>
        <begin position="240"/>
        <end position="281"/>
    </location>
</feature>
<dbReference type="PROSITE" id="PS00509">
    <property type="entry name" value="RAS_GTPASE_ACTIV_1"/>
    <property type="match status" value="1"/>
</dbReference>
<feature type="compositionally biased region" description="Polar residues" evidence="3">
    <location>
        <begin position="1015"/>
        <end position="1026"/>
    </location>
</feature>
<dbReference type="PANTHER" id="PTHR10194:SF60">
    <property type="entry name" value="RAS GTPASE-ACTIVATING PROTEIN RASKOL"/>
    <property type="match status" value="1"/>
</dbReference>
<feature type="domain" description="C2" evidence="4">
    <location>
        <begin position="1073"/>
        <end position="1188"/>
    </location>
</feature>
<dbReference type="SUPFAM" id="SSF49562">
    <property type="entry name" value="C2 domain (Calcium/lipid-binding domain, CaLB)"/>
    <property type="match status" value="1"/>
</dbReference>
<feature type="region of interest" description="Disordered" evidence="3">
    <location>
        <begin position="132"/>
        <end position="156"/>
    </location>
</feature>
<dbReference type="InterPro" id="IPR021887">
    <property type="entry name" value="DAB2P_C"/>
</dbReference>
<feature type="region of interest" description="Disordered" evidence="3">
    <location>
        <begin position="1"/>
        <end position="42"/>
    </location>
</feature>
<feature type="domain" description="Ras-GAP" evidence="5">
    <location>
        <begin position="1245"/>
        <end position="1438"/>
    </location>
</feature>
<evidence type="ECO:0000259" key="5">
    <source>
        <dbReference type="PROSITE" id="PS50018"/>
    </source>
</evidence>
<proteinExistence type="predicted"/>
<feature type="region of interest" description="Disordered" evidence="3">
    <location>
        <begin position="169"/>
        <end position="341"/>
    </location>
</feature>
<feature type="region of interest" description="Disordered" evidence="3">
    <location>
        <begin position="2120"/>
        <end position="2149"/>
    </location>
</feature>
<feature type="compositionally biased region" description="Polar residues" evidence="3">
    <location>
        <begin position="1043"/>
        <end position="1061"/>
    </location>
</feature>
<dbReference type="SMART" id="SM00323">
    <property type="entry name" value="RasGAP"/>
    <property type="match status" value="1"/>
</dbReference>
<feature type="compositionally biased region" description="Basic and acidic residues" evidence="3">
    <location>
        <begin position="87"/>
        <end position="100"/>
    </location>
</feature>
<dbReference type="PROSITE" id="PS50018">
    <property type="entry name" value="RAS_GTPASE_ACTIV_2"/>
    <property type="match status" value="1"/>
</dbReference>
<dbReference type="CDD" id="cd05136">
    <property type="entry name" value="RasGAP_DAB2IP"/>
    <property type="match status" value="1"/>
</dbReference>
<evidence type="ECO:0000256" key="3">
    <source>
        <dbReference type="SAM" id="MobiDB-lite"/>
    </source>
</evidence>
<evidence type="ECO:0000313" key="6">
    <source>
        <dbReference type="EMBL" id="KAK8742944.1"/>
    </source>
</evidence>
<feature type="region of interest" description="Disordered" evidence="3">
    <location>
        <begin position="529"/>
        <end position="588"/>
    </location>
</feature>
<feature type="compositionally biased region" description="Polar residues" evidence="3">
    <location>
        <begin position="986"/>
        <end position="1006"/>
    </location>
</feature>
<sequence length="2149" mass="237198">MDASNEFKVFLSPSSGSSSSKLKKGEGEGGSGSSSSSGVRQRLVPVINKVFSPSHFMLAQRKTTVYKAVSGVSFQDIDIGGKKKSTSKRDKKDKPHKKEQIYTTGSEGERSLLSTKSDRSVLSGVSAKALLVGKGEAQGESKRHRHSLGSHAERPSTFLSDNLEKLGFGCNDKKNRVRSASRTRSVSATDNLYLSKVGDINLDNPPEKTRRSRSASRPYRSKSKVLLPSGSKINTGSFSDTKKHNYSDAEKEESEQKNEGEGNGTKDKSKKQDERKEKDNDCEIDDEDAYGRSRARRKSERSGKSENSGDRSRLELVKHTKDGMKNEDEEPEGGYFSLEKEEKGGSDITFIYEALPTNSSEEYVENDQCVEAIYVCQVFKKDSDNEDEEDEHIYENYQVIKMTKDGKLINDNDINYENYQIIRRVKEQELCDVPMKATDGRNQDEDLYEAMSFISQNPLALTQTTATQARLKRQKECQRPLGSIDSIPFIDDSDNSADENALRNPVSGGLVPRSSVTVITIEDDGMEITQKVSPLRTKPPQLRSQDGLKGAPTNAKHDAISNEERADGEEVSGDVKKTTPSETLTSKRPTRYSYPAAAPFIPKLCDKIGLKLARFSRPSEEAGSTANVGRKVEMKVKKSMSDNDVQTRLKTKGNVQVLSESFSDDDIRQNEEFESFSETDSDLDNLDYDMFTPKAGKSGGSRSPLKNRKKPRERSFSASHASPSMSVSSRKFSDTCGLSLRDPNTSSDHESPKTFQDLLGDKYLNPPETDVDSQCGEGIKLDKVAPLIIRETSDITLRGPREMVVSVQSTGGTTVEVGDQVIVDDSLSFTWSDAESEFEFIDFNKVDPPKTCVVYQGVTVVTSVGAASATTTTTVSTTTTTSSARLERKHGSSVKRAQSMKVVGERVTCRGDGALRWEPLLCVLPEGLADTPAGGLMRSVSGVSIRRSVRVEGNRYTATSGDSPQADHLDTTGVVAGVQHAGRGSAPSSPQLAASRSAESTPSKFNIFSKLKGKTGSNVKLTGKNTSKTDKATKNGDGAPESNDGSFSLGRSHSHENIQSPSNPPEHDTHCSPHYDRTRSQQNQDETRRTENTLKIWIMEAKGIPNKKKYYCILKLNSAPYGCTCSKQKSNMCFWGEYFELDLPQVSSICIELMREADKKSVRKKIGTVEIDLKPSSPGQVALEEQWYPVKVDKPDREVPALRIKHRFQSVDILPLPQYGSFRQYLKENSTSLCQLLEPVVSVKAKEDIATTLINIMQAEECAIPFLVNLVFTDIQRMAENEHLLFRGNSVATKAIEAYMKLVGEQYLHGTLREPVQAIITAAEDLEVDPLRITNIQSLQSQRNALKECVSVIWEKILQSGRNFPVELRNVFHTLREQLSRQEKCELIDNLISSCVFLRFLCPAVLSPSLFNLTKEYPDERAGRNLTLVAKTLQTLANFTLFQGKENFMEFLNEFISKEQERCRSFLRSISSSPTEEDIILEFDGKIDLGKHLALLHLHLADALAKINTQGYESEASRVLALVDDISTLLGGDHNGAPLVSRQLSTHAHVCTPPLVSNPSLIATPTHIRNNYMREDCVDGVVESPLSMGLMGGGVNIGMGPPPTTTLKSQSLPRAATPIYSQHQIAIGSPGLNFYRDKTAANDLSTNDEYVLITAIDHRTEPQNYMFPSIEANNNNTPLTDVRLSNGNTYYMAEVASPGSPLRQGGSPLPNHPGIMHQPLRGHPHTSHQPRLYPRATAMSSRSHSLSGVPQPAERRALYQDECSELYSYMDSCSHQINALCMDSENNIQGSQTSISQLSNIASSGYQSIAFSQSSSPVDSLLHTDNSSLLSRENGNPGLPGLRQILHGSPLASPLHHAAASKHRAVAVHPAHLGHAGHVSLHGTPRHIPRVSPPKGSPNSSLSSSQSVEDLSSLRRGRTRQRRSASSSSDSSPDTRPASHTHAHSRRPHAHPPRTNPHCSPRLAPNTTLRQELRARSRHDRSISGRRGRNNRSCDREDFPRGTTHCYEDSEDDVSVATRSSGGAGMGSWMKDGRHTSQEEYQLSLNMAPQKLLDQQEDQMRIIVERLMSMEQEFRHEQEIMRREMHNKDARIDAQAKKIAALDSANTQLIRTIASLSSRSGEIKQELPADNNIDSCNASDTSDYKSSSC</sequence>
<dbReference type="InterPro" id="IPR000008">
    <property type="entry name" value="C2_dom"/>
</dbReference>
<organism evidence="6 7">
    <name type="scientific">Cherax quadricarinatus</name>
    <name type="common">Australian red claw crayfish</name>
    <dbReference type="NCBI Taxonomy" id="27406"/>
    <lineage>
        <taxon>Eukaryota</taxon>
        <taxon>Metazoa</taxon>
        <taxon>Ecdysozoa</taxon>
        <taxon>Arthropoda</taxon>
        <taxon>Crustacea</taxon>
        <taxon>Multicrustacea</taxon>
        <taxon>Malacostraca</taxon>
        <taxon>Eumalacostraca</taxon>
        <taxon>Eucarida</taxon>
        <taxon>Decapoda</taxon>
        <taxon>Pleocyemata</taxon>
        <taxon>Astacidea</taxon>
        <taxon>Parastacoidea</taxon>
        <taxon>Parastacidae</taxon>
        <taxon>Cherax</taxon>
    </lineage>
</organism>
<name>A0AAW0XR78_CHEQU</name>
<feature type="compositionally biased region" description="Low complexity" evidence="3">
    <location>
        <begin position="1897"/>
        <end position="1911"/>
    </location>
</feature>
<feature type="region of interest" description="Disordered" evidence="3">
    <location>
        <begin position="1876"/>
        <end position="2035"/>
    </location>
</feature>
<feature type="compositionally biased region" description="Low complexity" evidence="3">
    <location>
        <begin position="716"/>
        <end position="729"/>
    </location>
</feature>
<dbReference type="SMART" id="SM00239">
    <property type="entry name" value="C2"/>
    <property type="match status" value="1"/>
</dbReference>
<feature type="region of interest" description="Disordered" evidence="3">
    <location>
        <begin position="980"/>
        <end position="1089"/>
    </location>
</feature>
<dbReference type="InterPro" id="IPR039360">
    <property type="entry name" value="Ras_GTPase"/>
</dbReference>
<dbReference type="InterPro" id="IPR035892">
    <property type="entry name" value="C2_domain_sf"/>
</dbReference>
<dbReference type="Proteomes" id="UP001445076">
    <property type="component" value="Unassembled WGS sequence"/>
</dbReference>
<feature type="compositionally biased region" description="Basic residues" evidence="3">
    <location>
        <begin position="210"/>
        <end position="223"/>
    </location>
</feature>
<feature type="compositionally biased region" description="Basic residues" evidence="3">
    <location>
        <begin position="1939"/>
        <end position="1952"/>
    </location>
</feature>
<dbReference type="SUPFAM" id="SSF48350">
    <property type="entry name" value="GTPase activation domain, GAP"/>
    <property type="match status" value="1"/>
</dbReference>
<dbReference type="PROSITE" id="PS50004">
    <property type="entry name" value="C2"/>
    <property type="match status" value="1"/>
</dbReference>
<evidence type="ECO:0008006" key="8">
    <source>
        <dbReference type="Google" id="ProtNLM"/>
    </source>
</evidence>
<feature type="compositionally biased region" description="Acidic residues" evidence="3">
    <location>
        <begin position="672"/>
        <end position="687"/>
    </location>
</feature>
<keyword evidence="7" id="KW-1185">Reference proteome</keyword>
<keyword evidence="2" id="KW-0597">Phosphoprotein</keyword>
<dbReference type="EMBL" id="JARKIK010000027">
    <property type="protein sequence ID" value="KAK8742944.1"/>
    <property type="molecule type" value="Genomic_DNA"/>
</dbReference>
<feature type="compositionally biased region" description="Basic and acidic residues" evidence="3">
    <location>
        <begin position="555"/>
        <end position="565"/>
    </location>
</feature>
<dbReference type="Pfam" id="PF12004">
    <property type="entry name" value="DAB2P_C"/>
    <property type="match status" value="1"/>
</dbReference>
<dbReference type="Gene3D" id="2.60.40.150">
    <property type="entry name" value="C2 domain"/>
    <property type="match status" value="1"/>
</dbReference>
<gene>
    <name evidence="6" type="ORF">OTU49_017401</name>
</gene>
<evidence type="ECO:0000259" key="4">
    <source>
        <dbReference type="PROSITE" id="PS50004"/>
    </source>
</evidence>
<accession>A0AAW0XR78</accession>
<keyword evidence="1" id="KW-0343">GTPase activation</keyword>
<dbReference type="InterPro" id="IPR001936">
    <property type="entry name" value="RasGAP_dom"/>
</dbReference>
<feature type="region of interest" description="Disordered" evidence="3">
    <location>
        <begin position="633"/>
        <end position="758"/>
    </location>
</feature>
<feature type="region of interest" description="Disordered" evidence="3">
    <location>
        <begin position="78"/>
        <end position="118"/>
    </location>
</feature>
<dbReference type="GO" id="GO:0005096">
    <property type="term" value="F:GTPase activator activity"/>
    <property type="evidence" value="ECO:0007669"/>
    <property type="project" value="UniProtKB-KW"/>
</dbReference>
<dbReference type="Pfam" id="PF00616">
    <property type="entry name" value="RasGAP"/>
    <property type="match status" value="2"/>
</dbReference>
<feature type="region of interest" description="Disordered" evidence="3">
    <location>
        <begin position="878"/>
        <end position="897"/>
    </location>
</feature>
<feature type="region of interest" description="Disordered" evidence="3">
    <location>
        <begin position="483"/>
        <end position="508"/>
    </location>
</feature>
<dbReference type="PANTHER" id="PTHR10194">
    <property type="entry name" value="RAS GTPASE-ACTIVATING PROTEINS"/>
    <property type="match status" value="1"/>
</dbReference>
<dbReference type="InterPro" id="IPR023152">
    <property type="entry name" value="RasGAP_CS"/>
</dbReference>
<feature type="compositionally biased region" description="Low complexity" evidence="3">
    <location>
        <begin position="11"/>
        <end position="20"/>
    </location>
</feature>
<comment type="caution">
    <text evidence="6">The sequence shown here is derived from an EMBL/GenBank/DDBJ whole genome shotgun (WGS) entry which is preliminary data.</text>
</comment>
<dbReference type="InterPro" id="IPR008936">
    <property type="entry name" value="Rho_GTPase_activation_prot"/>
</dbReference>
<reference evidence="6 7" key="1">
    <citation type="journal article" date="2024" name="BMC Genomics">
        <title>Genome assembly of redclaw crayfish (Cherax quadricarinatus) provides insights into its immune adaptation and hypoxia tolerance.</title>
        <authorList>
            <person name="Liu Z."/>
            <person name="Zheng J."/>
            <person name="Li H."/>
            <person name="Fang K."/>
            <person name="Wang S."/>
            <person name="He J."/>
            <person name="Zhou D."/>
            <person name="Weng S."/>
            <person name="Chi M."/>
            <person name="Gu Z."/>
            <person name="He J."/>
            <person name="Li F."/>
            <person name="Wang M."/>
        </authorList>
    </citation>
    <scope>NUCLEOTIDE SEQUENCE [LARGE SCALE GENOMIC DNA]</scope>
    <source>
        <strain evidence="6">ZL_2023a</strain>
    </source>
</reference>
<evidence type="ECO:0000256" key="1">
    <source>
        <dbReference type="ARBA" id="ARBA00022468"/>
    </source>
</evidence>
<feature type="compositionally biased region" description="Polar residues" evidence="3">
    <location>
        <begin position="2132"/>
        <end position="2149"/>
    </location>
</feature>
<protein>
    <recommendedName>
        <fullName evidence="8">Ras GTPase-activating protein</fullName>
    </recommendedName>
</protein>
<feature type="compositionally biased region" description="Basic and acidic residues" evidence="3">
    <location>
        <begin position="1065"/>
        <end position="1089"/>
    </location>
</feature>
<evidence type="ECO:0000313" key="7">
    <source>
        <dbReference type="Proteomes" id="UP001445076"/>
    </source>
</evidence>
<evidence type="ECO:0000256" key="2">
    <source>
        <dbReference type="ARBA" id="ARBA00022553"/>
    </source>
</evidence>
<feature type="compositionally biased region" description="Basic and acidic residues" evidence="3">
    <location>
        <begin position="300"/>
        <end position="326"/>
    </location>
</feature>
<feature type="compositionally biased region" description="Basic and acidic residues" evidence="3">
    <location>
        <begin position="1971"/>
        <end position="1983"/>
    </location>
</feature>
<feature type="compositionally biased region" description="Low complexity" evidence="3">
    <location>
        <begin position="1924"/>
        <end position="1938"/>
    </location>
</feature>